<dbReference type="AlphaFoldDB" id="A0A0B2SNC4"/>
<keyword evidence="1" id="KW-0812">Transmembrane</keyword>
<name>A0A0B2SNC4_GLYSO</name>
<feature type="transmembrane region" description="Helical" evidence="1">
    <location>
        <begin position="47"/>
        <end position="69"/>
    </location>
</feature>
<dbReference type="EMBL" id="KN641181">
    <property type="protein sequence ID" value="KHN46445.1"/>
    <property type="molecule type" value="Genomic_DNA"/>
</dbReference>
<keyword evidence="1" id="KW-0472">Membrane</keyword>
<proteinExistence type="predicted"/>
<keyword evidence="1" id="KW-1133">Transmembrane helix</keyword>
<reference evidence="2" key="1">
    <citation type="submission" date="2014-07" db="EMBL/GenBank/DDBJ databases">
        <title>Identification of a novel salt tolerance gene in wild soybean by whole-genome sequencing.</title>
        <authorList>
            <person name="Lam H.-M."/>
            <person name="Qi X."/>
            <person name="Li M.-W."/>
            <person name="Liu X."/>
            <person name="Xie M."/>
            <person name="Ni M."/>
            <person name="Xu X."/>
        </authorList>
    </citation>
    <scope>NUCLEOTIDE SEQUENCE [LARGE SCALE GENOMIC DNA]</scope>
    <source>
        <tissue evidence="2">Root</tissue>
    </source>
</reference>
<accession>A0A0B2SNC4</accession>
<organism evidence="2">
    <name type="scientific">Glycine soja</name>
    <name type="common">Wild soybean</name>
    <dbReference type="NCBI Taxonomy" id="3848"/>
    <lineage>
        <taxon>Eukaryota</taxon>
        <taxon>Viridiplantae</taxon>
        <taxon>Streptophyta</taxon>
        <taxon>Embryophyta</taxon>
        <taxon>Tracheophyta</taxon>
        <taxon>Spermatophyta</taxon>
        <taxon>Magnoliopsida</taxon>
        <taxon>eudicotyledons</taxon>
        <taxon>Gunneridae</taxon>
        <taxon>Pentapetalae</taxon>
        <taxon>rosids</taxon>
        <taxon>fabids</taxon>
        <taxon>Fabales</taxon>
        <taxon>Fabaceae</taxon>
        <taxon>Papilionoideae</taxon>
        <taxon>50 kb inversion clade</taxon>
        <taxon>NPAAA clade</taxon>
        <taxon>indigoferoid/millettioid clade</taxon>
        <taxon>Phaseoleae</taxon>
        <taxon>Glycine</taxon>
        <taxon>Glycine subgen. Soja</taxon>
    </lineage>
</organism>
<gene>
    <name evidence="2" type="ORF">glysoja_035121</name>
</gene>
<dbReference type="Proteomes" id="UP000053555">
    <property type="component" value="Unassembled WGS sequence"/>
</dbReference>
<protein>
    <submittedName>
        <fullName evidence="2">Uncharacterized protein</fullName>
    </submittedName>
</protein>
<evidence type="ECO:0000256" key="1">
    <source>
        <dbReference type="SAM" id="Phobius"/>
    </source>
</evidence>
<evidence type="ECO:0000313" key="2">
    <source>
        <dbReference type="EMBL" id="KHN46445.1"/>
    </source>
</evidence>
<sequence length="90" mass="10255">MEKGGSRLQCFRWNNANAMAQSSSPQTFSLPAPISQWPRGQWEYQKASISLVTIVNPVASPYMVLYLLLGKWKLAFLKMLIFVTKISYLL</sequence>